<dbReference type="InterPro" id="IPR052479">
    <property type="entry name" value="GPI-anchor_Adhesion_Reg"/>
</dbReference>
<comment type="caution">
    <text evidence="5">The sequence shown here is derived from an EMBL/GenBank/DDBJ whole genome shotgun (WGS) entry which is preliminary data.</text>
</comment>
<keyword evidence="6" id="KW-1185">Reference proteome</keyword>
<evidence type="ECO:0000313" key="6">
    <source>
        <dbReference type="Proteomes" id="UP001172155"/>
    </source>
</evidence>
<sequence>MRTSILATALLAACAQAVQITGITKDQKIDLASGYTVTWSTVNSDPSTAHLFLVNMAGGHTPFSKDLGEVDLKKGSFSVKEPVAADTGYQFNIQSVDPLNTGILAQSQQFQVVKAGDDEDVKTTKTSTVATTAAATSSGSVTEATEEAETTTFGTATATGSGVTAANGTRTGTLAPAAT</sequence>
<feature type="chain" id="PRO_5041228094" description="Yeast cell wall synthesis Kre9/Knh1-like N-terminal domain-containing protein" evidence="3">
    <location>
        <begin position="18"/>
        <end position="179"/>
    </location>
</feature>
<dbReference type="AlphaFoldDB" id="A0AA40KBB5"/>
<gene>
    <name evidence="5" type="ORF">B0T18DRAFT_299515</name>
</gene>
<feature type="domain" description="Yeast cell wall synthesis Kre9/Knh1-like N-terminal" evidence="4">
    <location>
        <begin position="25"/>
        <end position="112"/>
    </location>
</feature>
<keyword evidence="1 3" id="KW-0732">Signal</keyword>
<feature type="non-terminal residue" evidence="5">
    <location>
        <position position="179"/>
    </location>
</feature>
<evidence type="ECO:0000256" key="3">
    <source>
        <dbReference type="SAM" id="SignalP"/>
    </source>
</evidence>
<dbReference type="InterPro" id="IPR018466">
    <property type="entry name" value="Kre9/Knh1-like_N"/>
</dbReference>
<feature type="region of interest" description="Disordered" evidence="2">
    <location>
        <begin position="157"/>
        <end position="179"/>
    </location>
</feature>
<name>A0AA40KBB5_9PEZI</name>
<evidence type="ECO:0000256" key="1">
    <source>
        <dbReference type="ARBA" id="ARBA00022729"/>
    </source>
</evidence>
<evidence type="ECO:0000256" key="2">
    <source>
        <dbReference type="SAM" id="MobiDB-lite"/>
    </source>
</evidence>
<feature type="compositionally biased region" description="Low complexity" evidence="2">
    <location>
        <begin position="157"/>
        <end position="166"/>
    </location>
</feature>
<dbReference type="PANTHER" id="PTHR35185:SF1">
    <property type="entry name" value="UPF0619 GPI-ANCHORED MEMBRANE PROTEIN C1322.10"/>
    <property type="match status" value="1"/>
</dbReference>
<reference evidence="5" key="1">
    <citation type="submission" date="2023-06" db="EMBL/GenBank/DDBJ databases">
        <title>Genome-scale phylogeny and comparative genomics of the fungal order Sordariales.</title>
        <authorList>
            <consortium name="Lawrence Berkeley National Laboratory"/>
            <person name="Hensen N."/>
            <person name="Bonometti L."/>
            <person name="Westerberg I."/>
            <person name="Brannstrom I.O."/>
            <person name="Guillou S."/>
            <person name="Cros-Aarteil S."/>
            <person name="Calhoun S."/>
            <person name="Haridas S."/>
            <person name="Kuo A."/>
            <person name="Mondo S."/>
            <person name="Pangilinan J."/>
            <person name="Riley R."/>
            <person name="LaButti K."/>
            <person name="Andreopoulos B."/>
            <person name="Lipzen A."/>
            <person name="Chen C."/>
            <person name="Yanf M."/>
            <person name="Daum C."/>
            <person name="Ng V."/>
            <person name="Clum A."/>
            <person name="Steindorff A."/>
            <person name="Ohm R."/>
            <person name="Martin F."/>
            <person name="Silar P."/>
            <person name="Natvig D."/>
            <person name="Lalanne C."/>
            <person name="Gautier V."/>
            <person name="Ament-velasquez S.L."/>
            <person name="Kruys A."/>
            <person name="Hutchinson M.I."/>
            <person name="Powell A.J."/>
            <person name="Barry K."/>
            <person name="Miller A.N."/>
            <person name="Grigoriev I.V."/>
            <person name="Debuchy R."/>
            <person name="Gladieux P."/>
            <person name="Thoren M.H."/>
            <person name="Johannesson H."/>
        </authorList>
    </citation>
    <scope>NUCLEOTIDE SEQUENCE</scope>
    <source>
        <strain evidence="5">SMH3187-1</strain>
    </source>
</reference>
<protein>
    <recommendedName>
        <fullName evidence="4">Yeast cell wall synthesis Kre9/Knh1-like N-terminal domain-containing protein</fullName>
    </recommendedName>
</protein>
<accession>A0AA40KBB5</accession>
<dbReference type="Pfam" id="PF10342">
    <property type="entry name" value="Kre9_KNH"/>
    <property type="match status" value="1"/>
</dbReference>
<dbReference type="EMBL" id="JAUKUD010000001">
    <property type="protein sequence ID" value="KAK0752730.1"/>
    <property type="molecule type" value="Genomic_DNA"/>
</dbReference>
<evidence type="ECO:0000313" key="5">
    <source>
        <dbReference type="EMBL" id="KAK0752730.1"/>
    </source>
</evidence>
<dbReference type="Proteomes" id="UP001172155">
    <property type="component" value="Unassembled WGS sequence"/>
</dbReference>
<proteinExistence type="predicted"/>
<dbReference type="PANTHER" id="PTHR35185">
    <property type="entry name" value="SERINE/THREONINE-RICH PROTEIN ADG2-RELATED"/>
    <property type="match status" value="1"/>
</dbReference>
<evidence type="ECO:0000259" key="4">
    <source>
        <dbReference type="Pfam" id="PF10342"/>
    </source>
</evidence>
<feature type="signal peptide" evidence="3">
    <location>
        <begin position="1"/>
        <end position="17"/>
    </location>
</feature>
<organism evidence="5 6">
    <name type="scientific">Schizothecium vesticola</name>
    <dbReference type="NCBI Taxonomy" id="314040"/>
    <lineage>
        <taxon>Eukaryota</taxon>
        <taxon>Fungi</taxon>
        <taxon>Dikarya</taxon>
        <taxon>Ascomycota</taxon>
        <taxon>Pezizomycotina</taxon>
        <taxon>Sordariomycetes</taxon>
        <taxon>Sordariomycetidae</taxon>
        <taxon>Sordariales</taxon>
        <taxon>Schizotheciaceae</taxon>
        <taxon>Schizothecium</taxon>
    </lineage>
</organism>